<dbReference type="EC" id="4.1.1.81" evidence="4"/>
<dbReference type="Proteomes" id="UP000242133">
    <property type="component" value="Unassembled WGS sequence"/>
</dbReference>
<evidence type="ECO:0000256" key="9">
    <source>
        <dbReference type="ARBA" id="ARBA00048531"/>
    </source>
</evidence>
<dbReference type="RefSeq" id="WP_211298144.1">
    <property type="nucleotide sequence ID" value="NZ_PYGI01000019.1"/>
</dbReference>
<evidence type="ECO:0000256" key="8">
    <source>
        <dbReference type="ARBA" id="ARBA00029996"/>
    </source>
</evidence>
<keyword evidence="7" id="KW-0456">Lyase</keyword>
<comment type="function">
    <text evidence="2">Decarboxylates L-threonine-O-3-phosphate to yield (R)-1-amino-2-propanol O-2-phosphate, the precursor for the linkage between the nucleotide loop and the corrin ring in cobalamin.</text>
</comment>
<evidence type="ECO:0000256" key="5">
    <source>
        <dbReference type="ARBA" id="ARBA00022573"/>
    </source>
</evidence>
<evidence type="ECO:0000256" key="3">
    <source>
        <dbReference type="ARBA" id="ARBA00004953"/>
    </source>
</evidence>
<dbReference type="InterPro" id="IPR015424">
    <property type="entry name" value="PyrdxlP-dep_Trfase"/>
</dbReference>
<reference evidence="12 13" key="1">
    <citation type="submission" date="2018-03" db="EMBL/GenBank/DDBJ databases">
        <title>Genomic Encyclopedia of Archaeal and Bacterial Type Strains, Phase II (KMG-II): from individual species to whole genera.</title>
        <authorList>
            <person name="Goeker M."/>
        </authorList>
    </citation>
    <scope>NUCLEOTIDE SEQUENCE [LARGE SCALE GENOMIC DNA]</scope>
    <source>
        <strain evidence="12 13">DSM 17586</strain>
    </source>
</reference>
<dbReference type="PROSITE" id="PS00105">
    <property type="entry name" value="AA_TRANSFER_CLASS_1"/>
    <property type="match status" value="1"/>
</dbReference>
<evidence type="ECO:0000256" key="10">
    <source>
        <dbReference type="SAM" id="MobiDB-lite"/>
    </source>
</evidence>
<evidence type="ECO:0000259" key="11">
    <source>
        <dbReference type="Pfam" id="PF00155"/>
    </source>
</evidence>
<comment type="catalytic activity">
    <reaction evidence="9">
        <text>O-phospho-L-threonine + H(+) = (R)-1-aminopropan-2-yl phosphate + CO2</text>
        <dbReference type="Rhea" id="RHEA:11492"/>
        <dbReference type="ChEBI" id="CHEBI:15378"/>
        <dbReference type="ChEBI" id="CHEBI:16526"/>
        <dbReference type="ChEBI" id="CHEBI:58563"/>
        <dbReference type="ChEBI" id="CHEBI:58675"/>
        <dbReference type="EC" id="4.1.1.81"/>
    </reaction>
</comment>
<dbReference type="CDD" id="cd00609">
    <property type="entry name" value="AAT_like"/>
    <property type="match status" value="1"/>
</dbReference>
<dbReference type="GO" id="GO:0048472">
    <property type="term" value="F:threonine-phosphate decarboxylase activity"/>
    <property type="evidence" value="ECO:0007669"/>
    <property type="project" value="UniProtKB-EC"/>
</dbReference>
<sequence>MKDVIHSGPLADAPEHDFNNSKLSPAPLHGGRLNAAAVHYGIPREQWLDLSTGINPHGWPVPPLPASVFNRLPEADDGLAQAAAEYYGSADLLLVAGSQVAIQALPILRFAQSGSARAGVLHPAYAEHAFRWQQAGHRVQPLSVEQIDAQLDALDVLVLINPCNPSGVRFRPEQLRQWHVRLARRGGWLLVDEAFIDATPEQSLITDPMPHGLIVLRSLGKFFGLAGLRVGAVCAEASVGDALAHSIGPWAISHPARWVARQALADRRWQQQTRVQLKTEQARLHRLLVQRVAETVSSTALFATVMTEQAQRIEQACAQAGILVRRFEQPAALRFGLPGNEDEWQRLEQTLSEITT</sequence>
<dbReference type="AlphaFoldDB" id="A0A2P8ERU7"/>
<proteinExistence type="predicted"/>
<dbReference type="InterPro" id="IPR015421">
    <property type="entry name" value="PyrdxlP-dep_Trfase_major"/>
</dbReference>
<dbReference type="GO" id="GO:0009236">
    <property type="term" value="P:cobalamin biosynthetic process"/>
    <property type="evidence" value="ECO:0007669"/>
    <property type="project" value="UniProtKB-UniPathway"/>
</dbReference>
<dbReference type="SUPFAM" id="SSF53383">
    <property type="entry name" value="PLP-dependent transferases"/>
    <property type="match status" value="1"/>
</dbReference>
<evidence type="ECO:0000256" key="7">
    <source>
        <dbReference type="ARBA" id="ARBA00023239"/>
    </source>
</evidence>
<dbReference type="PANTHER" id="PTHR42885:SF1">
    <property type="entry name" value="THREONINE-PHOSPHATE DECARBOXYLASE"/>
    <property type="match status" value="1"/>
</dbReference>
<keyword evidence="6" id="KW-0663">Pyridoxal phosphate</keyword>
<dbReference type="Gene3D" id="3.90.1150.10">
    <property type="entry name" value="Aspartate Aminotransferase, domain 1"/>
    <property type="match status" value="1"/>
</dbReference>
<dbReference type="NCBIfam" id="TIGR01140">
    <property type="entry name" value="L_thr_O3P_dcar"/>
    <property type="match status" value="1"/>
</dbReference>
<evidence type="ECO:0000256" key="4">
    <source>
        <dbReference type="ARBA" id="ARBA00012285"/>
    </source>
</evidence>
<keyword evidence="5" id="KW-0169">Cobalamin biosynthesis</keyword>
<dbReference type="Pfam" id="PF00155">
    <property type="entry name" value="Aminotran_1_2"/>
    <property type="match status" value="1"/>
</dbReference>
<comment type="caution">
    <text evidence="12">The sequence shown here is derived from an EMBL/GenBank/DDBJ whole genome shotgun (WGS) entry which is preliminary data.</text>
</comment>
<comment type="pathway">
    <text evidence="3">Cofactor biosynthesis; adenosylcobalamin biosynthesis.</text>
</comment>
<dbReference type="UniPathway" id="UPA00148"/>
<dbReference type="InterPro" id="IPR015422">
    <property type="entry name" value="PyrdxlP-dep_Trfase_small"/>
</dbReference>
<evidence type="ECO:0000313" key="13">
    <source>
        <dbReference type="Proteomes" id="UP000242133"/>
    </source>
</evidence>
<comment type="cofactor">
    <cofactor evidence="1">
        <name>pyridoxal 5'-phosphate</name>
        <dbReference type="ChEBI" id="CHEBI:597326"/>
    </cofactor>
</comment>
<accession>A0A2P8ERU7</accession>
<feature type="domain" description="Aminotransferase class I/classII large" evidence="11">
    <location>
        <begin position="77"/>
        <end position="341"/>
    </location>
</feature>
<dbReference type="InterPro" id="IPR004839">
    <property type="entry name" value="Aminotransferase_I/II_large"/>
</dbReference>
<dbReference type="EMBL" id="PYGI01000019">
    <property type="protein sequence ID" value="PSL12211.1"/>
    <property type="molecule type" value="Genomic_DNA"/>
</dbReference>
<evidence type="ECO:0000256" key="6">
    <source>
        <dbReference type="ARBA" id="ARBA00022898"/>
    </source>
</evidence>
<name>A0A2P8ERU7_9GAMM</name>
<gene>
    <name evidence="12" type="ORF">CLV44_11945</name>
</gene>
<dbReference type="InterPro" id="IPR004838">
    <property type="entry name" value="NHTrfase_class1_PyrdxlP-BS"/>
</dbReference>
<dbReference type="PANTHER" id="PTHR42885">
    <property type="entry name" value="HISTIDINOL-PHOSPHATE AMINOTRANSFERASE-RELATED"/>
    <property type="match status" value="1"/>
</dbReference>
<dbReference type="InterPro" id="IPR005860">
    <property type="entry name" value="CobD"/>
</dbReference>
<organism evidence="12 13">
    <name type="scientific">Marinobacterium halophilum</name>
    <dbReference type="NCBI Taxonomy" id="267374"/>
    <lineage>
        <taxon>Bacteria</taxon>
        <taxon>Pseudomonadati</taxon>
        <taxon>Pseudomonadota</taxon>
        <taxon>Gammaproteobacteria</taxon>
        <taxon>Oceanospirillales</taxon>
        <taxon>Oceanospirillaceae</taxon>
        <taxon>Marinobacterium</taxon>
    </lineage>
</organism>
<dbReference type="Gene3D" id="3.40.640.10">
    <property type="entry name" value="Type I PLP-dependent aspartate aminotransferase-like (Major domain)"/>
    <property type="match status" value="1"/>
</dbReference>
<feature type="region of interest" description="Disordered" evidence="10">
    <location>
        <begin position="1"/>
        <end position="25"/>
    </location>
</feature>
<evidence type="ECO:0000313" key="12">
    <source>
        <dbReference type="EMBL" id="PSL12211.1"/>
    </source>
</evidence>
<evidence type="ECO:0000256" key="1">
    <source>
        <dbReference type="ARBA" id="ARBA00001933"/>
    </source>
</evidence>
<keyword evidence="13" id="KW-1185">Reference proteome</keyword>
<protein>
    <recommendedName>
        <fullName evidence="4">threonine-phosphate decarboxylase</fullName>
        <ecNumber evidence="4">4.1.1.81</ecNumber>
    </recommendedName>
    <alternativeName>
        <fullName evidence="8">L-threonine-O-3-phosphate decarboxylase</fullName>
    </alternativeName>
</protein>
<dbReference type="GO" id="GO:0030170">
    <property type="term" value="F:pyridoxal phosphate binding"/>
    <property type="evidence" value="ECO:0007669"/>
    <property type="project" value="InterPro"/>
</dbReference>
<evidence type="ECO:0000256" key="2">
    <source>
        <dbReference type="ARBA" id="ARBA00003444"/>
    </source>
</evidence>